<proteinExistence type="predicted"/>
<feature type="compositionally biased region" description="Acidic residues" evidence="1">
    <location>
        <begin position="80"/>
        <end position="90"/>
    </location>
</feature>
<feature type="compositionally biased region" description="Basic and acidic residues" evidence="1">
    <location>
        <begin position="23"/>
        <end position="38"/>
    </location>
</feature>
<organism evidence="2 3">
    <name type="scientific">Candidatus Glomeribacter gigasporarum BEG34</name>
    <dbReference type="NCBI Taxonomy" id="1070319"/>
    <lineage>
        <taxon>Bacteria</taxon>
        <taxon>Pseudomonadati</taxon>
        <taxon>Pseudomonadota</taxon>
        <taxon>Betaproteobacteria</taxon>
        <taxon>Burkholderiales</taxon>
        <taxon>Burkholderiaceae</taxon>
        <taxon>Candidatus Glomeribacter</taxon>
    </lineage>
</organism>
<keyword evidence="3" id="KW-1185">Reference proteome</keyword>
<feature type="compositionally biased region" description="Basic and acidic residues" evidence="1">
    <location>
        <begin position="102"/>
        <end position="117"/>
    </location>
</feature>
<name>G2JBU7_9BURK</name>
<dbReference type="STRING" id="1070319.CAGGBEG34_640003"/>
<gene>
    <name evidence="2" type="ORF">CAGGBEG34_640003</name>
</gene>
<comment type="caution">
    <text evidence="2">The sequence shown here is derived from an EMBL/GenBank/DDBJ whole genome shotgun (WGS) entry which is preliminary data.</text>
</comment>
<dbReference type="eggNOG" id="ENOG50324W8">
    <property type="taxonomic scope" value="Bacteria"/>
</dbReference>
<dbReference type="RefSeq" id="WP_006683299.1">
    <property type="nucleotide sequence ID" value="NZ_CAFB01000085.1"/>
</dbReference>
<evidence type="ECO:0000313" key="3">
    <source>
        <dbReference type="Proteomes" id="UP000054051"/>
    </source>
</evidence>
<dbReference type="Proteomes" id="UP000054051">
    <property type="component" value="Unassembled WGS sequence"/>
</dbReference>
<feature type="compositionally biased region" description="Acidic residues" evidence="1">
    <location>
        <begin position="39"/>
        <end position="62"/>
    </location>
</feature>
<reference evidence="2 3" key="1">
    <citation type="submission" date="2011-08" db="EMBL/GenBank/DDBJ databases">
        <title>The genome of the obligate endobacterium of an arbuscular mycorrhizal fungus reveals an interphylum network of nutritional interactions.</title>
        <authorList>
            <person name="Ghignone S."/>
            <person name="Salvioli A."/>
            <person name="Anca I."/>
            <person name="Lumini E."/>
            <person name="Ortu G."/>
            <person name="Petiti L."/>
            <person name="Cruveiller S."/>
            <person name="Bianciotto V."/>
            <person name="Piffanelli P."/>
            <person name="Lanfranco L."/>
            <person name="Bonfante P."/>
        </authorList>
    </citation>
    <scope>NUCLEOTIDE SEQUENCE [LARGE SCALE GENOMIC DNA]</scope>
    <source>
        <strain evidence="2 3">BEG34</strain>
    </source>
</reference>
<dbReference type="EMBL" id="CAFB01000085">
    <property type="protein sequence ID" value="CCD30252.1"/>
    <property type="molecule type" value="Genomic_DNA"/>
</dbReference>
<dbReference type="AlphaFoldDB" id="G2JBU7"/>
<accession>G2JBU7</accession>
<feature type="region of interest" description="Disordered" evidence="1">
    <location>
        <begin position="14"/>
        <end position="117"/>
    </location>
</feature>
<evidence type="ECO:0000313" key="2">
    <source>
        <dbReference type="EMBL" id="CCD30252.1"/>
    </source>
</evidence>
<evidence type="ECO:0000256" key="1">
    <source>
        <dbReference type="SAM" id="MobiDB-lite"/>
    </source>
</evidence>
<protein>
    <submittedName>
        <fullName evidence="2">Putative prophage exported protein</fullName>
    </submittedName>
</protein>
<sequence length="220" mass="23867">MKSSDIACTAKFAHLAGIYPKRAQAEKEADAKKLKRAEDEEDEKSAEDEEEEKEAEDEDAAEEAPKEEKKSQKAKRAKVEDEEEDAEDAPDEKKDSRKAKRAKADEGKKEDAEARGRRLERARAQAIFASPAAGIRPEIAAQLAFQTSLPSDEAIALLASIAAGAPRRSADLAERMATIPSPNVGVEGAEPNGARTLAAHILAAGRKARGERLPTEQEQR</sequence>